<dbReference type="SUPFAM" id="SSF52833">
    <property type="entry name" value="Thioredoxin-like"/>
    <property type="match status" value="1"/>
</dbReference>
<feature type="domain" description="GST C-terminal" evidence="2">
    <location>
        <begin position="74"/>
        <end position="224"/>
    </location>
</feature>
<dbReference type="InterPro" id="IPR011767">
    <property type="entry name" value="GLR_AS"/>
</dbReference>
<dbReference type="SFLD" id="SFLDS00019">
    <property type="entry name" value="Glutathione_Transferase_(cytos"/>
    <property type="match status" value="1"/>
</dbReference>
<dbReference type="InterPro" id="IPR036249">
    <property type="entry name" value="Thioredoxin-like_sf"/>
</dbReference>
<dbReference type="SUPFAM" id="SSF47616">
    <property type="entry name" value="GST C-terminal domain-like"/>
    <property type="match status" value="1"/>
</dbReference>
<dbReference type="InterPro" id="IPR036282">
    <property type="entry name" value="Glutathione-S-Trfase_C_sf"/>
</dbReference>
<dbReference type="Proteomes" id="UP000245506">
    <property type="component" value="Unassembled WGS sequence"/>
</dbReference>
<evidence type="ECO:0000313" key="3">
    <source>
        <dbReference type="EMBL" id="PWQ98419.1"/>
    </source>
</evidence>
<dbReference type="PROSITE" id="PS51354">
    <property type="entry name" value="GLUTAREDOXIN_2"/>
    <property type="match status" value="1"/>
</dbReference>
<dbReference type="Gene3D" id="1.20.1050.10">
    <property type="match status" value="1"/>
</dbReference>
<dbReference type="Gene3D" id="3.40.30.10">
    <property type="entry name" value="Glutaredoxin"/>
    <property type="match status" value="1"/>
</dbReference>
<dbReference type="PROSITE" id="PS00195">
    <property type="entry name" value="GLUTAREDOXIN_1"/>
    <property type="match status" value="1"/>
</dbReference>
<organism evidence="3 4">
    <name type="scientific">Leucothrix arctica</name>
    <dbReference type="NCBI Taxonomy" id="1481894"/>
    <lineage>
        <taxon>Bacteria</taxon>
        <taxon>Pseudomonadati</taxon>
        <taxon>Pseudomonadota</taxon>
        <taxon>Gammaproteobacteria</taxon>
        <taxon>Thiotrichales</taxon>
        <taxon>Thiotrichaceae</taxon>
        <taxon>Leucothrix</taxon>
    </lineage>
</organism>
<name>A0A317CJA6_9GAMM</name>
<reference evidence="3 4" key="1">
    <citation type="submission" date="2018-05" db="EMBL/GenBank/DDBJ databases">
        <title>Leucothrix arctica sp. nov., isolated from Arctic seawater.</title>
        <authorList>
            <person name="Choi A."/>
            <person name="Baek K."/>
        </authorList>
    </citation>
    <scope>NUCLEOTIDE SEQUENCE [LARGE SCALE GENOMIC DNA]</scope>
    <source>
        <strain evidence="3 4">IMCC9719</strain>
    </source>
</reference>
<dbReference type="InterPro" id="IPR010987">
    <property type="entry name" value="Glutathione-S-Trfase_C-like"/>
</dbReference>
<feature type="domain" description="GST N-terminal" evidence="1">
    <location>
        <begin position="1"/>
        <end position="76"/>
    </location>
</feature>
<dbReference type="InterPro" id="IPR040079">
    <property type="entry name" value="Glutathione_S-Trfase"/>
</dbReference>
<dbReference type="RefSeq" id="WP_109822260.1">
    <property type="nucleotide sequence ID" value="NZ_QGKL01000012.1"/>
</dbReference>
<evidence type="ECO:0000259" key="2">
    <source>
        <dbReference type="PROSITE" id="PS50405"/>
    </source>
</evidence>
<gene>
    <name evidence="3" type="ORF">DKT75_04660</name>
</gene>
<dbReference type="InterPro" id="IPR004045">
    <property type="entry name" value="Glutathione_S-Trfase_N"/>
</dbReference>
<proteinExistence type="predicted"/>
<dbReference type="PROSITE" id="PS50404">
    <property type="entry name" value="GST_NTER"/>
    <property type="match status" value="1"/>
</dbReference>
<accession>A0A317CJA6</accession>
<evidence type="ECO:0000259" key="1">
    <source>
        <dbReference type="PROSITE" id="PS50404"/>
    </source>
</evidence>
<sequence>MLTLYQFNSCPFCWKVRSLLNYAKQPYEIVEVSPMGMKGLEFTDHKKVPVLTDGDKVIVESATIIDYVNENYVHAEKSANSKEWTDWVDDSLVHYLPALIHPGFLTSWKNFGHIMEADQYPWYKAIIVRLGGSIVMPKVAKKLKNKHHIIDEKAEFLAAIDHWVDQGLSGKPFFGGEQADFVDCSVFGVLHAGDQLGVVAMAKNHNPTFSQWYDNCSPIMSGQK</sequence>
<protein>
    <submittedName>
        <fullName evidence="3">Uncharacterized protein</fullName>
    </submittedName>
</protein>
<comment type="caution">
    <text evidence="3">The sequence shown here is derived from an EMBL/GenBank/DDBJ whole genome shotgun (WGS) entry which is preliminary data.</text>
</comment>
<keyword evidence="4" id="KW-1185">Reference proteome</keyword>
<dbReference type="EMBL" id="QGKL01000012">
    <property type="protein sequence ID" value="PWQ98419.1"/>
    <property type="molecule type" value="Genomic_DNA"/>
</dbReference>
<dbReference type="Pfam" id="PF13417">
    <property type="entry name" value="GST_N_3"/>
    <property type="match status" value="1"/>
</dbReference>
<dbReference type="PANTHER" id="PTHR12782:SF5">
    <property type="entry name" value="PROSTAGLANDIN E SYNTHASE 2"/>
    <property type="match status" value="1"/>
</dbReference>
<dbReference type="AlphaFoldDB" id="A0A317CJA6"/>
<dbReference type="PROSITE" id="PS50405">
    <property type="entry name" value="GST_CTER"/>
    <property type="match status" value="1"/>
</dbReference>
<dbReference type="PANTHER" id="PTHR12782">
    <property type="entry name" value="MICROSOMAL PROSTAGLANDIN E SYNTHASE-2"/>
    <property type="match status" value="1"/>
</dbReference>
<evidence type="ECO:0000313" key="4">
    <source>
        <dbReference type="Proteomes" id="UP000245506"/>
    </source>
</evidence>
<dbReference type="OrthoDB" id="9782992at2"/>